<feature type="chain" id="PRO_5042921897" evidence="2">
    <location>
        <begin position="20"/>
        <end position="350"/>
    </location>
</feature>
<keyword evidence="1" id="KW-1133">Transmembrane helix</keyword>
<accession>A0AAP2DVI2</accession>
<evidence type="ECO:0000313" key="3">
    <source>
        <dbReference type="EMBL" id="MBT1707169.1"/>
    </source>
</evidence>
<keyword evidence="1" id="KW-0812">Transmembrane</keyword>
<dbReference type="PROSITE" id="PS51257">
    <property type="entry name" value="PROKAR_LIPOPROTEIN"/>
    <property type="match status" value="1"/>
</dbReference>
<dbReference type="InterPro" id="IPR011990">
    <property type="entry name" value="TPR-like_helical_dom_sf"/>
</dbReference>
<proteinExistence type="predicted"/>
<protein>
    <submittedName>
        <fullName evidence="3">Tetratricopeptide repeat protein</fullName>
    </submittedName>
</protein>
<dbReference type="SUPFAM" id="SSF48452">
    <property type="entry name" value="TPR-like"/>
    <property type="match status" value="1"/>
</dbReference>
<evidence type="ECO:0000256" key="2">
    <source>
        <dbReference type="SAM" id="SignalP"/>
    </source>
</evidence>
<gene>
    <name evidence="3" type="ORF">KK062_02990</name>
</gene>
<evidence type="ECO:0000256" key="1">
    <source>
        <dbReference type="SAM" id="Phobius"/>
    </source>
</evidence>
<keyword evidence="4" id="KW-1185">Reference proteome</keyword>
<name>A0AAP2DVI2_9BACT</name>
<dbReference type="Gene3D" id="1.25.40.10">
    <property type="entry name" value="Tetratricopeptide repeat domain"/>
    <property type="match status" value="1"/>
</dbReference>
<feature type="signal peptide" evidence="2">
    <location>
        <begin position="1"/>
        <end position="19"/>
    </location>
</feature>
<keyword evidence="1" id="KW-0472">Membrane</keyword>
<sequence>MRKPLTVLFLLISWQGAQACLNEYGAVNLAGRDLAGTDIAQTYPFAEPPYFRSFNRVFSENFVASHDLPSVPADDYKTRSDIAFHLTRLGRYRESLAILQDLVKHYPHEYNILSNLGTVYELNNMPDLALRVLRATNKRFPDGHHGSEWVHLKVLEAKLRVRNDPHWLEQNRVLDLGITEASPDTSQRFMANMKKLWDATYQLHERLPFTRTPDPILANIINELGDAIAIEYSMLEAYKFYYMGLQYDTSDIYGMQAKQQALIEAMKKGNIPVPTANELNRFFPRADSIPLIRDHDTQYSSSEKQMERVLAYQEEEYDRRNPFPWNWVGAAVVLVAGYLYIRRIRPAPER</sequence>
<dbReference type="AlphaFoldDB" id="A0AAP2DVI2"/>
<dbReference type="EMBL" id="JAHESE010000001">
    <property type="protein sequence ID" value="MBT1707169.1"/>
    <property type="molecule type" value="Genomic_DNA"/>
</dbReference>
<organism evidence="3 4">
    <name type="scientific">Dawidia cretensis</name>
    <dbReference type="NCBI Taxonomy" id="2782350"/>
    <lineage>
        <taxon>Bacteria</taxon>
        <taxon>Pseudomonadati</taxon>
        <taxon>Bacteroidota</taxon>
        <taxon>Cytophagia</taxon>
        <taxon>Cytophagales</taxon>
        <taxon>Chryseotaleaceae</taxon>
        <taxon>Dawidia</taxon>
    </lineage>
</organism>
<feature type="transmembrane region" description="Helical" evidence="1">
    <location>
        <begin position="323"/>
        <end position="341"/>
    </location>
</feature>
<keyword evidence="2" id="KW-0732">Signal</keyword>
<dbReference type="Proteomes" id="UP001319080">
    <property type="component" value="Unassembled WGS sequence"/>
</dbReference>
<comment type="caution">
    <text evidence="3">The sequence shown here is derived from an EMBL/GenBank/DDBJ whole genome shotgun (WGS) entry which is preliminary data.</text>
</comment>
<dbReference type="RefSeq" id="WP_254082744.1">
    <property type="nucleotide sequence ID" value="NZ_JAHESE010000001.1"/>
</dbReference>
<reference evidence="3 4" key="1">
    <citation type="submission" date="2021-05" db="EMBL/GenBank/DDBJ databases">
        <title>A Polyphasic approach of four new species of the genus Ohtaekwangia: Ohtaekwangia histidinii sp. nov., Ohtaekwangia cretensis sp. nov., Ohtaekwangia indiensis sp. nov., Ohtaekwangia reichenbachii sp. nov. from diverse environment.</title>
        <authorList>
            <person name="Octaviana S."/>
        </authorList>
    </citation>
    <scope>NUCLEOTIDE SEQUENCE [LARGE SCALE GENOMIC DNA]</scope>
    <source>
        <strain evidence="3 4">PWU5</strain>
    </source>
</reference>
<evidence type="ECO:0000313" key="4">
    <source>
        <dbReference type="Proteomes" id="UP001319080"/>
    </source>
</evidence>